<protein>
    <submittedName>
        <fullName evidence="2">Alpha/beta fold hydrolase</fullName>
    </submittedName>
</protein>
<dbReference type="OrthoDB" id="9785076at2"/>
<gene>
    <name evidence="2" type="ORF">D3H65_19080</name>
</gene>
<dbReference type="PANTHER" id="PTHR12277">
    <property type="entry name" value="ALPHA/BETA HYDROLASE DOMAIN-CONTAINING PROTEIN"/>
    <property type="match status" value="1"/>
</dbReference>
<dbReference type="Pfam" id="PF00561">
    <property type="entry name" value="Abhydrolase_1"/>
    <property type="match status" value="1"/>
</dbReference>
<organism evidence="2 3">
    <name type="scientific">Paraflavitalea soli</name>
    <dbReference type="NCBI Taxonomy" id="2315862"/>
    <lineage>
        <taxon>Bacteria</taxon>
        <taxon>Pseudomonadati</taxon>
        <taxon>Bacteroidota</taxon>
        <taxon>Chitinophagia</taxon>
        <taxon>Chitinophagales</taxon>
        <taxon>Chitinophagaceae</taxon>
        <taxon>Paraflavitalea</taxon>
    </lineage>
</organism>
<dbReference type="Proteomes" id="UP000263900">
    <property type="component" value="Chromosome"/>
</dbReference>
<dbReference type="PANTHER" id="PTHR12277:SF81">
    <property type="entry name" value="PROTEIN ABHD13"/>
    <property type="match status" value="1"/>
</dbReference>
<dbReference type="RefSeq" id="WP_119051836.1">
    <property type="nucleotide sequence ID" value="NZ_CP032157.1"/>
</dbReference>
<dbReference type="SUPFAM" id="SSF53474">
    <property type="entry name" value="alpha/beta-Hydrolases"/>
    <property type="match status" value="1"/>
</dbReference>
<dbReference type="InterPro" id="IPR029058">
    <property type="entry name" value="AB_hydrolase_fold"/>
</dbReference>
<evidence type="ECO:0000259" key="1">
    <source>
        <dbReference type="Pfam" id="PF00561"/>
    </source>
</evidence>
<dbReference type="InterPro" id="IPR000073">
    <property type="entry name" value="AB_hydrolase_1"/>
</dbReference>
<evidence type="ECO:0000313" key="2">
    <source>
        <dbReference type="EMBL" id="AXY75957.1"/>
    </source>
</evidence>
<dbReference type="EMBL" id="CP032157">
    <property type="protein sequence ID" value="AXY75957.1"/>
    <property type="molecule type" value="Genomic_DNA"/>
</dbReference>
<name>A0A3B7MQ78_9BACT</name>
<keyword evidence="3" id="KW-1185">Reference proteome</keyword>
<dbReference type="PIRSF" id="PIRSF037442">
    <property type="entry name" value="UCP037442_abhydr"/>
    <property type="match status" value="1"/>
</dbReference>
<dbReference type="InterPro" id="IPR017208">
    <property type="entry name" value="UCP037442_abhydr"/>
</dbReference>
<accession>A0A3B7MQ78</accession>
<reference evidence="2 3" key="1">
    <citation type="submission" date="2018-09" db="EMBL/GenBank/DDBJ databases">
        <title>Genome sequencing of strain 6GH32-13.</title>
        <authorList>
            <person name="Weon H.-Y."/>
            <person name="Heo J."/>
            <person name="Kwon S.-W."/>
        </authorList>
    </citation>
    <scope>NUCLEOTIDE SEQUENCE [LARGE SCALE GENOMIC DNA]</scope>
    <source>
        <strain evidence="2 3">5GH32-13</strain>
    </source>
</reference>
<dbReference type="Gene3D" id="3.40.50.1820">
    <property type="entry name" value="alpha/beta hydrolase"/>
    <property type="match status" value="1"/>
</dbReference>
<keyword evidence="2" id="KW-0378">Hydrolase</keyword>
<dbReference type="KEGG" id="pseg:D3H65_19080"/>
<proteinExistence type="predicted"/>
<dbReference type="GO" id="GO:0016787">
    <property type="term" value="F:hydrolase activity"/>
    <property type="evidence" value="ECO:0007669"/>
    <property type="project" value="UniProtKB-KW"/>
</dbReference>
<feature type="domain" description="AB hydrolase-1" evidence="1">
    <location>
        <begin position="43"/>
        <end position="155"/>
    </location>
</feature>
<evidence type="ECO:0000313" key="3">
    <source>
        <dbReference type="Proteomes" id="UP000263900"/>
    </source>
</evidence>
<sequence>MQENGNIRTKDGCTIGMNIYVQDATQGKVILISPSVLATQMHYHELAVFLQSKGYPVITFDYRGVGRSAPETLKGFKAGLYQWAVQDIDAVIRYARNQFPNHEIIVIGHGLGGEMIGLSPASQYIGRLVLVNSSLTCKKLWPWKDRVRMVFLKSFVRLSSVFFGYFPGKTTGMSDDLPKGVIYEWLDWCSNNNGLFDKFPDNNYRKLQIPLLAVSFSDDWRSPRRAVQELLHYFSGTQITWHHFKPADIGQKKIGHLGPFRKNCKEGLWNAIAAWIKHQA</sequence>
<dbReference type="AlphaFoldDB" id="A0A3B7MQ78"/>